<keyword evidence="4 9" id="KW-1003">Cell membrane</keyword>
<dbReference type="PANTHER" id="PTHR34308">
    <property type="entry name" value="COBALAMIN BIOSYNTHESIS PROTEIN CBIB"/>
    <property type="match status" value="1"/>
</dbReference>
<gene>
    <name evidence="9 10" type="primary">cobD</name>
    <name evidence="10" type="ORF">CH362_08060</name>
</gene>
<feature type="transmembrane region" description="Helical" evidence="9">
    <location>
        <begin position="50"/>
        <end position="70"/>
    </location>
</feature>
<comment type="pathway">
    <text evidence="2 9">Cofactor biosynthesis; adenosylcobalamin biosynthesis.</text>
</comment>
<dbReference type="PANTHER" id="PTHR34308:SF1">
    <property type="entry name" value="COBALAMIN BIOSYNTHESIS PROTEIN CBIB"/>
    <property type="match status" value="1"/>
</dbReference>
<protein>
    <recommendedName>
        <fullName evidence="9">Cobalamin biosynthesis protein CobD</fullName>
    </recommendedName>
</protein>
<evidence type="ECO:0000256" key="7">
    <source>
        <dbReference type="ARBA" id="ARBA00022989"/>
    </source>
</evidence>
<keyword evidence="8 9" id="KW-0472">Membrane</keyword>
<dbReference type="NCBIfam" id="TIGR00380">
    <property type="entry name" value="cobal_cbiB"/>
    <property type="match status" value="1"/>
</dbReference>
<dbReference type="InterPro" id="IPR004485">
    <property type="entry name" value="Cobalamin_biosynth_CobD/CbiB"/>
</dbReference>
<comment type="function">
    <text evidence="9">Converts cobyric acid to cobinamide by the addition of aminopropanol on the F carboxylic group.</text>
</comment>
<proteinExistence type="inferred from homology"/>
<dbReference type="UniPathway" id="UPA00148"/>
<comment type="caution">
    <text evidence="9">Lacks conserved residue(s) required for the propagation of feature annotation.</text>
</comment>
<evidence type="ECO:0000256" key="6">
    <source>
        <dbReference type="ARBA" id="ARBA00022692"/>
    </source>
</evidence>
<feature type="transmembrane region" description="Helical" evidence="9">
    <location>
        <begin position="294"/>
        <end position="317"/>
    </location>
</feature>
<dbReference type="RefSeq" id="WP_100709856.1">
    <property type="nucleotide sequence ID" value="NZ_NPDR01000003.1"/>
</dbReference>
<dbReference type="GO" id="GO:0015420">
    <property type="term" value="F:ABC-type vitamin B12 transporter activity"/>
    <property type="evidence" value="ECO:0007669"/>
    <property type="project" value="UniProtKB-UniRule"/>
</dbReference>
<dbReference type="GO" id="GO:0005886">
    <property type="term" value="C:plasma membrane"/>
    <property type="evidence" value="ECO:0007669"/>
    <property type="project" value="UniProtKB-SubCell"/>
</dbReference>
<keyword evidence="5 9" id="KW-0169">Cobalamin biosynthesis</keyword>
<evidence type="ECO:0000256" key="8">
    <source>
        <dbReference type="ARBA" id="ARBA00023136"/>
    </source>
</evidence>
<evidence type="ECO:0000313" key="11">
    <source>
        <dbReference type="Proteomes" id="UP000231926"/>
    </source>
</evidence>
<accession>A0A2M9YCK7</accession>
<comment type="caution">
    <text evidence="10">The sequence shown here is derived from an EMBL/GenBank/DDBJ whole genome shotgun (WGS) entry which is preliminary data.</text>
</comment>
<dbReference type="Proteomes" id="UP000231926">
    <property type="component" value="Unassembled WGS sequence"/>
</dbReference>
<dbReference type="GO" id="GO:0048472">
    <property type="term" value="F:threonine-phosphate decarboxylase activity"/>
    <property type="evidence" value="ECO:0007669"/>
    <property type="project" value="InterPro"/>
</dbReference>
<dbReference type="EMBL" id="NPDR01000003">
    <property type="protein sequence ID" value="PJZ49282.1"/>
    <property type="molecule type" value="Genomic_DNA"/>
</dbReference>
<evidence type="ECO:0000256" key="1">
    <source>
        <dbReference type="ARBA" id="ARBA00004651"/>
    </source>
</evidence>
<reference evidence="10 11" key="1">
    <citation type="submission" date="2017-07" db="EMBL/GenBank/DDBJ databases">
        <title>Leptospira spp. isolated from tropical soils.</title>
        <authorList>
            <person name="Thibeaux R."/>
            <person name="Iraola G."/>
            <person name="Ferres I."/>
            <person name="Bierque E."/>
            <person name="Girault D."/>
            <person name="Soupe-Gilbert M.-E."/>
            <person name="Picardeau M."/>
            <person name="Goarant C."/>
        </authorList>
    </citation>
    <scope>NUCLEOTIDE SEQUENCE [LARGE SCALE GENOMIC DNA]</scope>
    <source>
        <strain evidence="10 11">FH4-C-A2</strain>
    </source>
</reference>
<comment type="similarity">
    <text evidence="3 9">Belongs to the CobD/CbiB family.</text>
</comment>
<dbReference type="Pfam" id="PF03186">
    <property type="entry name" value="CobD_Cbib"/>
    <property type="match status" value="1"/>
</dbReference>
<name>A0A2M9YCK7_9LEPT</name>
<keyword evidence="6 9" id="KW-0812">Transmembrane</keyword>
<feature type="transmembrane region" description="Helical" evidence="9">
    <location>
        <begin position="154"/>
        <end position="172"/>
    </location>
</feature>
<evidence type="ECO:0000256" key="5">
    <source>
        <dbReference type="ARBA" id="ARBA00022573"/>
    </source>
</evidence>
<keyword evidence="7 9" id="KW-1133">Transmembrane helix</keyword>
<dbReference type="AlphaFoldDB" id="A0A2M9YCK7"/>
<keyword evidence="11" id="KW-1185">Reference proteome</keyword>
<evidence type="ECO:0000256" key="9">
    <source>
        <dbReference type="HAMAP-Rule" id="MF_00024"/>
    </source>
</evidence>
<dbReference type="OrthoDB" id="9811967at2"/>
<evidence type="ECO:0000256" key="4">
    <source>
        <dbReference type="ARBA" id="ARBA00022475"/>
    </source>
</evidence>
<sequence length="323" mass="35537">MNSLWILPASLLLDLGLGDPQGFPHPVRLIGKFARYMEKVTRNYISSERLAGTLTALSVYSLSFIFPWIIIEFSRYIHPFLAELASAFIIYTSIALKDLLDHSKDVHSALHENDLEKARTMVGKIVGRDTTNLEEPEIVRAGLESVGESLVDGITAPLFFAALGGPSFAMLYRSINTLDSLFGYKNETYLKFGWVSARIDDLANYIPARLTAPILCISSAILGFHPLRSFKILIRDGRKHPSPNSGLCEAALAGALKIQLGGRNYYSGVPSEKPKLGDPDRNLAPNLILDANKIIFLTSILSSILFLGLGQVTHLIIGTFFKS</sequence>
<comment type="subcellular location">
    <subcellularLocation>
        <location evidence="1 9">Cell membrane</location>
        <topology evidence="1 9">Multi-pass membrane protein</topology>
    </subcellularLocation>
</comment>
<evidence type="ECO:0000313" key="10">
    <source>
        <dbReference type="EMBL" id="PJZ49282.1"/>
    </source>
</evidence>
<organism evidence="10 11">
    <name type="scientific">Leptospira saintgironsiae</name>
    <dbReference type="NCBI Taxonomy" id="2023183"/>
    <lineage>
        <taxon>Bacteria</taxon>
        <taxon>Pseudomonadati</taxon>
        <taxon>Spirochaetota</taxon>
        <taxon>Spirochaetia</taxon>
        <taxon>Leptospirales</taxon>
        <taxon>Leptospiraceae</taxon>
        <taxon>Leptospira</taxon>
    </lineage>
</organism>
<evidence type="ECO:0000256" key="3">
    <source>
        <dbReference type="ARBA" id="ARBA00006263"/>
    </source>
</evidence>
<evidence type="ECO:0000256" key="2">
    <source>
        <dbReference type="ARBA" id="ARBA00004953"/>
    </source>
</evidence>
<dbReference type="HAMAP" id="MF_00024">
    <property type="entry name" value="CobD_CbiB"/>
    <property type="match status" value="1"/>
</dbReference>
<dbReference type="GO" id="GO:0009236">
    <property type="term" value="P:cobalamin biosynthetic process"/>
    <property type="evidence" value="ECO:0007669"/>
    <property type="project" value="UniProtKB-UniRule"/>
</dbReference>